<keyword evidence="1" id="KW-0812">Transmembrane</keyword>
<accession>A0ABC9TT70</accession>
<gene>
    <name evidence="2" type="ORF">CLOSYM_03969</name>
</gene>
<keyword evidence="1" id="KW-0472">Membrane</keyword>
<evidence type="ECO:0000256" key="1">
    <source>
        <dbReference type="SAM" id="Phobius"/>
    </source>
</evidence>
<comment type="caution">
    <text evidence="2">The sequence shown here is derived from an EMBL/GenBank/DDBJ whole genome shotgun (WGS) entry which is preliminary data.</text>
</comment>
<dbReference type="EMBL" id="AWSU01000323">
    <property type="protein sequence ID" value="ERI74479.1"/>
    <property type="molecule type" value="Genomic_DNA"/>
</dbReference>
<dbReference type="AlphaFoldDB" id="A0ABC9TT70"/>
<keyword evidence="1" id="KW-1133">Transmembrane helix</keyword>
<name>A0ABC9TT70_CLOSY</name>
<sequence length="49" mass="5630">MIKTVTDKFLIDKYEKYGKLILIIIIDFGAYIILGGVNEPFTNERTSPH</sequence>
<evidence type="ECO:0000313" key="3">
    <source>
        <dbReference type="Proteomes" id="UP000016491"/>
    </source>
</evidence>
<reference evidence="2 3" key="1">
    <citation type="submission" date="2013-07" db="EMBL/GenBank/DDBJ databases">
        <authorList>
            <person name="Weinstock G."/>
            <person name="Sodergren E."/>
            <person name="Wylie T."/>
            <person name="Fulton L."/>
            <person name="Fulton R."/>
            <person name="Fronick C."/>
            <person name="O'Laughlin M."/>
            <person name="Godfrey J."/>
            <person name="Miner T."/>
            <person name="Herter B."/>
            <person name="Appelbaum E."/>
            <person name="Cordes M."/>
            <person name="Lek S."/>
            <person name="Wollam A."/>
            <person name="Pepin K.H."/>
            <person name="Palsikar V.B."/>
            <person name="Mitreva M."/>
            <person name="Wilson R.K."/>
        </authorList>
    </citation>
    <scope>NUCLEOTIDE SEQUENCE [LARGE SCALE GENOMIC DNA]</scope>
    <source>
        <strain evidence="2 3">ATCC 14940</strain>
    </source>
</reference>
<evidence type="ECO:0000313" key="2">
    <source>
        <dbReference type="EMBL" id="ERI74479.1"/>
    </source>
</evidence>
<protein>
    <submittedName>
        <fullName evidence="2">Uncharacterized protein</fullName>
    </submittedName>
</protein>
<organism evidence="2 3">
    <name type="scientific">[Clostridium] symbiosum ATCC 14940</name>
    <dbReference type="NCBI Taxonomy" id="411472"/>
    <lineage>
        <taxon>Bacteria</taxon>
        <taxon>Bacillati</taxon>
        <taxon>Bacillota</taxon>
        <taxon>Clostridia</taxon>
        <taxon>Lachnospirales</taxon>
        <taxon>Lachnospiraceae</taxon>
        <taxon>Otoolea</taxon>
    </lineage>
</organism>
<feature type="transmembrane region" description="Helical" evidence="1">
    <location>
        <begin position="20"/>
        <end position="37"/>
    </location>
</feature>
<dbReference type="Proteomes" id="UP000016491">
    <property type="component" value="Unassembled WGS sequence"/>
</dbReference>
<proteinExistence type="predicted"/>